<evidence type="ECO:0000313" key="3">
    <source>
        <dbReference type="Proteomes" id="UP000190449"/>
    </source>
</evidence>
<dbReference type="GO" id="GO:0000030">
    <property type="term" value="F:mannosyltransferase activity"/>
    <property type="evidence" value="ECO:0007669"/>
    <property type="project" value="TreeGrafter"/>
</dbReference>
<reference evidence="2 3" key="1">
    <citation type="submission" date="2017-02" db="EMBL/GenBank/DDBJ databases">
        <authorList>
            <person name="Peterson S.W."/>
        </authorList>
    </citation>
    <scope>NUCLEOTIDE SEQUENCE [LARGE SCALE GENOMIC DNA]</scope>
    <source>
        <strain evidence="2 3">ATCC 43854</strain>
    </source>
</reference>
<dbReference type="Pfam" id="PF04488">
    <property type="entry name" value="Gly_transf_sug"/>
    <property type="match status" value="1"/>
</dbReference>
<dbReference type="PANTHER" id="PTHR32385">
    <property type="entry name" value="MANNOSYL PHOSPHORYLINOSITOL CERAMIDE SYNTHASE"/>
    <property type="match status" value="1"/>
</dbReference>
<name>A0A1T4K2K5_9BACT</name>
<dbReference type="GO" id="GO:0016020">
    <property type="term" value="C:membrane"/>
    <property type="evidence" value="ECO:0007669"/>
    <property type="project" value="GOC"/>
</dbReference>
<dbReference type="Proteomes" id="UP000190449">
    <property type="component" value="Unassembled WGS sequence"/>
</dbReference>
<dbReference type="GO" id="GO:0051999">
    <property type="term" value="P:mannosyl-inositol phosphorylceramide biosynthetic process"/>
    <property type="evidence" value="ECO:0007669"/>
    <property type="project" value="TreeGrafter"/>
</dbReference>
<dbReference type="PANTHER" id="PTHR32385:SF15">
    <property type="entry name" value="INOSITOL PHOSPHOCERAMIDE MANNOSYLTRANSFERASE 1"/>
    <property type="match status" value="1"/>
</dbReference>
<proteinExistence type="predicted"/>
<sequence>MIPKVIHYCWFGHNELPPLAKKCIASWRKFFPDYEIKEWNEDNFDVNQIPYTAQAYRHKKYAFVSDYARFKILYEHGGIYFDTDVEVIKPMNDILAKGAFFGLESSCQENHLECNPGLGFACPPHFGLLKEMIDFYQSLNFETASGKINQKTIVEYFSEQLLQKGFISNLEITEFENASFYPPEYFCPKPSEFGKINLTENTRTIHQYAATWIGQKQRFANLMIRIFGKKLIMKLWNLVK</sequence>
<organism evidence="2 3">
    <name type="scientific">Fibrobacter intestinalis</name>
    <dbReference type="NCBI Taxonomy" id="28122"/>
    <lineage>
        <taxon>Bacteria</taxon>
        <taxon>Pseudomonadati</taxon>
        <taxon>Fibrobacterota</taxon>
        <taxon>Fibrobacteria</taxon>
        <taxon>Fibrobacterales</taxon>
        <taxon>Fibrobacteraceae</taxon>
        <taxon>Fibrobacter</taxon>
    </lineage>
</organism>
<dbReference type="InterPro" id="IPR051706">
    <property type="entry name" value="Glycosyltransferase_domain"/>
</dbReference>
<dbReference type="STRING" id="28122.SAMN02745108_00257"/>
<accession>A0A1T4K2K5</accession>
<gene>
    <name evidence="2" type="ORF">SAMN02745108_00257</name>
</gene>
<dbReference type="InterPro" id="IPR007577">
    <property type="entry name" value="GlycoTrfase_DXD_sugar-bd_CS"/>
</dbReference>
<dbReference type="RefSeq" id="WP_078775443.1">
    <property type="nucleotide sequence ID" value="NZ_FUWU01000003.1"/>
</dbReference>
<dbReference type="SUPFAM" id="SSF53448">
    <property type="entry name" value="Nucleotide-diphospho-sugar transferases"/>
    <property type="match status" value="1"/>
</dbReference>
<evidence type="ECO:0000313" key="2">
    <source>
        <dbReference type="EMBL" id="SJZ36674.1"/>
    </source>
</evidence>
<dbReference type="Gene3D" id="3.90.550.20">
    <property type="match status" value="1"/>
</dbReference>
<keyword evidence="1 2" id="KW-0808">Transferase</keyword>
<protein>
    <submittedName>
        <fullName evidence="2">Glycosyltransferase sugar-binding region containing DXD motif-containing protein</fullName>
    </submittedName>
</protein>
<dbReference type="InterPro" id="IPR029044">
    <property type="entry name" value="Nucleotide-diphossugar_trans"/>
</dbReference>
<evidence type="ECO:0000256" key="1">
    <source>
        <dbReference type="ARBA" id="ARBA00022679"/>
    </source>
</evidence>
<dbReference type="EMBL" id="FUWU01000003">
    <property type="protein sequence ID" value="SJZ36674.1"/>
    <property type="molecule type" value="Genomic_DNA"/>
</dbReference>
<dbReference type="AlphaFoldDB" id="A0A1T4K2K5"/>